<dbReference type="AlphaFoldDB" id="A0A6J7LFW9"/>
<dbReference type="InterPro" id="IPR036291">
    <property type="entry name" value="NAD(P)-bd_dom_sf"/>
</dbReference>
<proteinExistence type="predicted"/>
<gene>
    <name evidence="3" type="ORF">UFOPK3773_02276</name>
    <name evidence="4" type="ORF">UFOPK3992_01617</name>
</gene>
<dbReference type="SUPFAM" id="SSF50129">
    <property type="entry name" value="GroES-like"/>
    <property type="match status" value="1"/>
</dbReference>
<dbReference type="EMBL" id="CAFBNF010000375">
    <property type="protein sequence ID" value="CAB4964614.1"/>
    <property type="molecule type" value="Genomic_DNA"/>
</dbReference>
<dbReference type="EMBL" id="CAFBOZ010000267">
    <property type="protein sequence ID" value="CAB5019372.1"/>
    <property type="molecule type" value="Genomic_DNA"/>
</dbReference>
<evidence type="ECO:0000313" key="3">
    <source>
        <dbReference type="EMBL" id="CAB4964614.1"/>
    </source>
</evidence>
<dbReference type="PANTHER" id="PTHR43205">
    <property type="entry name" value="PROSTAGLANDIN REDUCTASE"/>
    <property type="match status" value="1"/>
</dbReference>
<accession>A0A6J7LFW9</accession>
<dbReference type="Gene3D" id="3.90.180.10">
    <property type="entry name" value="Medium-chain alcohol dehydrogenases, catalytic domain"/>
    <property type="match status" value="1"/>
</dbReference>
<evidence type="ECO:0000259" key="2">
    <source>
        <dbReference type="SMART" id="SM00829"/>
    </source>
</evidence>
<sequence>MTTLETPPTNHRLLLRTHLDGRSTEGVFEVDASAVPAPSPGTFLIRIEWLSLDPAMRTWSSATPGRGVAASLGSVMRAYAVGFVTESAHPDYAIGDCVVGPFGVQEWHVSDGSDVRMRPDPAPTPLSVTLGSVGHIGLSALIGLTEIARVKPGDTVLVSSAAGAVGSQAGQIAKLLGCRTIGVAGGPEKVALCLDVYGFDAAIDYRASTDLAADIALAAPDGIDVFFDNVGGQTLDAVVPLMNEHGRITICGTISIDSTRPGTGPRWERKILDRQLSIQGFLQSHYEGDVRALLTRLHNWSSAGQLVLREDVTIGVASAPEAIERLLNGKNLGKALIRIDRSTE</sequence>
<dbReference type="GO" id="GO:0016628">
    <property type="term" value="F:oxidoreductase activity, acting on the CH-CH group of donors, NAD or NADP as acceptor"/>
    <property type="evidence" value="ECO:0007669"/>
    <property type="project" value="InterPro"/>
</dbReference>
<dbReference type="Pfam" id="PF16884">
    <property type="entry name" value="ADH_N_2"/>
    <property type="match status" value="1"/>
</dbReference>
<evidence type="ECO:0000313" key="4">
    <source>
        <dbReference type="EMBL" id="CAB5019372.1"/>
    </source>
</evidence>
<dbReference type="InterPro" id="IPR045010">
    <property type="entry name" value="MDR_fam"/>
</dbReference>
<dbReference type="SUPFAM" id="SSF51735">
    <property type="entry name" value="NAD(P)-binding Rossmann-fold domains"/>
    <property type="match status" value="1"/>
</dbReference>
<organism evidence="3">
    <name type="scientific">freshwater metagenome</name>
    <dbReference type="NCBI Taxonomy" id="449393"/>
    <lineage>
        <taxon>unclassified sequences</taxon>
        <taxon>metagenomes</taxon>
        <taxon>ecological metagenomes</taxon>
    </lineage>
</organism>
<evidence type="ECO:0000256" key="1">
    <source>
        <dbReference type="ARBA" id="ARBA00023002"/>
    </source>
</evidence>
<dbReference type="SMART" id="SM00829">
    <property type="entry name" value="PKS_ER"/>
    <property type="match status" value="1"/>
</dbReference>
<dbReference type="InterPro" id="IPR013149">
    <property type="entry name" value="ADH-like_C"/>
</dbReference>
<dbReference type="InterPro" id="IPR041694">
    <property type="entry name" value="ADH_N_2"/>
</dbReference>
<dbReference type="Gene3D" id="3.40.50.720">
    <property type="entry name" value="NAD(P)-binding Rossmann-like Domain"/>
    <property type="match status" value="1"/>
</dbReference>
<dbReference type="CDD" id="cd05288">
    <property type="entry name" value="PGDH"/>
    <property type="match status" value="1"/>
</dbReference>
<reference evidence="3" key="1">
    <citation type="submission" date="2020-05" db="EMBL/GenBank/DDBJ databases">
        <authorList>
            <person name="Chiriac C."/>
            <person name="Salcher M."/>
            <person name="Ghai R."/>
            <person name="Kavagutti S V."/>
        </authorList>
    </citation>
    <scope>NUCLEOTIDE SEQUENCE</scope>
</reference>
<dbReference type="InterPro" id="IPR020843">
    <property type="entry name" value="ER"/>
</dbReference>
<dbReference type="PANTHER" id="PTHR43205:SF7">
    <property type="entry name" value="PROSTAGLANDIN REDUCTASE 1"/>
    <property type="match status" value="1"/>
</dbReference>
<dbReference type="Pfam" id="PF00107">
    <property type="entry name" value="ADH_zinc_N"/>
    <property type="match status" value="1"/>
</dbReference>
<dbReference type="FunFam" id="3.40.50.720:FF:000121">
    <property type="entry name" value="Prostaglandin reductase 2"/>
    <property type="match status" value="1"/>
</dbReference>
<name>A0A6J7LFW9_9ZZZZ</name>
<dbReference type="InterPro" id="IPR011032">
    <property type="entry name" value="GroES-like_sf"/>
</dbReference>
<feature type="domain" description="Enoyl reductase (ER)" evidence="2">
    <location>
        <begin position="26"/>
        <end position="337"/>
    </location>
</feature>
<keyword evidence="1" id="KW-0560">Oxidoreductase</keyword>
<protein>
    <submittedName>
        <fullName evidence="3">Unannotated protein</fullName>
    </submittedName>
</protein>